<organism evidence="3 4">
    <name type="scientific">Moniliophthora roreri</name>
    <name type="common">Frosty pod rot fungus</name>
    <name type="synonym">Monilia roreri</name>
    <dbReference type="NCBI Taxonomy" id="221103"/>
    <lineage>
        <taxon>Eukaryota</taxon>
        <taxon>Fungi</taxon>
        <taxon>Dikarya</taxon>
        <taxon>Basidiomycota</taxon>
        <taxon>Agaricomycotina</taxon>
        <taxon>Agaricomycetes</taxon>
        <taxon>Agaricomycetidae</taxon>
        <taxon>Agaricales</taxon>
        <taxon>Marasmiineae</taxon>
        <taxon>Marasmiaceae</taxon>
        <taxon>Moniliophthora</taxon>
    </lineage>
</organism>
<accession>A0A0W0F2E6</accession>
<dbReference type="AlphaFoldDB" id="A0A0W0F2E6"/>
<comment type="caution">
    <text evidence="3">The sequence shown here is derived from an EMBL/GenBank/DDBJ whole genome shotgun (WGS) entry which is preliminary data.</text>
</comment>
<proteinExistence type="predicted"/>
<feature type="compositionally biased region" description="Low complexity" evidence="1">
    <location>
        <begin position="181"/>
        <end position="205"/>
    </location>
</feature>
<dbReference type="PANTHER" id="PTHR43830:SF3">
    <property type="entry name" value="PROTEIN PSP1"/>
    <property type="match status" value="1"/>
</dbReference>
<dbReference type="PANTHER" id="PTHR43830">
    <property type="entry name" value="PROTEIN PSP1"/>
    <property type="match status" value="1"/>
</dbReference>
<feature type="region of interest" description="Disordered" evidence="1">
    <location>
        <begin position="87"/>
        <end position="301"/>
    </location>
</feature>
<dbReference type="GO" id="GO:0005737">
    <property type="term" value="C:cytoplasm"/>
    <property type="evidence" value="ECO:0007669"/>
    <property type="project" value="TreeGrafter"/>
</dbReference>
<dbReference type="Proteomes" id="UP000054988">
    <property type="component" value="Unassembled WGS sequence"/>
</dbReference>
<feature type="compositionally biased region" description="Polar residues" evidence="1">
    <location>
        <begin position="139"/>
        <end position="152"/>
    </location>
</feature>
<feature type="domain" description="PSP1 C-terminal" evidence="2">
    <location>
        <begin position="435"/>
        <end position="520"/>
    </location>
</feature>
<dbReference type="EMBL" id="LATX01002383">
    <property type="protein sequence ID" value="KTB30490.1"/>
    <property type="molecule type" value="Genomic_DNA"/>
</dbReference>
<protein>
    <recommendedName>
        <fullName evidence="2">PSP1 C-terminal domain-containing protein</fullName>
    </recommendedName>
</protein>
<evidence type="ECO:0000313" key="4">
    <source>
        <dbReference type="Proteomes" id="UP000054988"/>
    </source>
</evidence>
<dbReference type="NCBIfam" id="NF041131">
    <property type="entry name" value="RicT_YaaT_fam"/>
    <property type="match status" value="1"/>
</dbReference>
<dbReference type="eggNOG" id="KOG4679">
    <property type="taxonomic scope" value="Eukaryota"/>
</dbReference>
<feature type="compositionally biased region" description="Low complexity" evidence="1">
    <location>
        <begin position="96"/>
        <end position="122"/>
    </location>
</feature>
<feature type="region of interest" description="Disordered" evidence="1">
    <location>
        <begin position="1"/>
        <end position="75"/>
    </location>
</feature>
<gene>
    <name evidence="3" type="ORF">WG66_16952</name>
</gene>
<dbReference type="Pfam" id="PF04468">
    <property type="entry name" value="PSP1"/>
    <property type="match status" value="1"/>
</dbReference>
<evidence type="ECO:0000313" key="3">
    <source>
        <dbReference type="EMBL" id="KTB30490.1"/>
    </source>
</evidence>
<name>A0A0W0F2E6_MONRR</name>
<reference evidence="3 4" key="1">
    <citation type="submission" date="2015-12" db="EMBL/GenBank/DDBJ databases">
        <title>Draft genome sequence of Moniliophthora roreri, the causal agent of frosty pod rot of cacao.</title>
        <authorList>
            <person name="Aime M.C."/>
            <person name="Diaz-Valderrama J.R."/>
            <person name="Kijpornyongpan T."/>
            <person name="Phillips-Mora W."/>
        </authorList>
    </citation>
    <scope>NUCLEOTIDE SEQUENCE [LARGE SCALE GENOMIC DNA]</scope>
    <source>
        <strain evidence="3 4">MCA 2952</strain>
    </source>
</reference>
<dbReference type="InterPro" id="IPR007557">
    <property type="entry name" value="PSP1_C"/>
</dbReference>
<dbReference type="InterPro" id="IPR047767">
    <property type="entry name" value="PSP1-like"/>
</dbReference>
<evidence type="ECO:0000259" key="2">
    <source>
        <dbReference type="PROSITE" id="PS51411"/>
    </source>
</evidence>
<feature type="region of interest" description="Disordered" evidence="1">
    <location>
        <begin position="402"/>
        <end position="430"/>
    </location>
</feature>
<evidence type="ECO:0000256" key="1">
    <source>
        <dbReference type="SAM" id="MobiDB-lite"/>
    </source>
</evidence>
<sequence>MGSGTSSRRHSVSVVQPRRGVQVGFDTGGHDEVFGDEDDPRSKRRVGGSSGGGAGGLMLSDEDLLGSSGDMGIGMLSLNSLNQSLDAHLQSQQRESSSPGQSQQHTPQGQQRSSGTASASSSLPIYAPLSRSPPGANDLVSSYRNMNLSVNIQGGDGSSSGRSRGDTPSERGVSPSKAPGQPVQQQQQHFFPSQQQHQFTQPQQVNEGSYAARARAPSQSGGIGAPISPTATRGPGFGVVQGIQHQQPQHQQQQGFFSHQQQQLHQAAHHQQPHIRQPSNDLGHHAPPPQPSVNENSLGKGLPLSSVPSSWPLYIVEFKAGRTDLFYLTDQAAATLSAQSNGHGHVNGHQQQDRPIKVGDLVIVEADRGRDLGRVVNDSITVGEVERWLESKEHGTQFWSTGAQQQQGGGGWGDQPMSPTSAGGSAGPKKEINPKMIYGKAGAQEATQLAAKLQDETKALQLCQTKVRAKKLPMEVVDAEYQWDRRKLTFYFVAEKRIDFRELVRELFRLYKTRIWMASLQSGGGYEG</sequence>
<dbReference type="PROSITE" id="PS51411">
    <property type="entry name" value="PSP1_C"/>
    <property type="match status" value="1"/>
</dbReference>
<feature type="compositionally biased region" description="Low complexity" evidence="1">
    <location>
        <begin position="241"/>
        <end position="266"/>
    </location>
</feature>